<dbReference type="EMBL" id="ML213504">
    <property type="protein sequence ID" value="TFK56175.1"/>
    <property type="molecule type" value="Genomic_DNA"/>
</dbReference>
<evidence type="ECO:0000259" key="3">
    <source>
        <dbReference type="Pfam" id="PF09444"/>
    </source>
</evidence>
<dbReference type="Proteomes" id="UP000305948">
    <property type="component" value="Unassembled WGS sequence"/>
</dbReference>
<feature type="region of interest" description="Disordered" evidence="2">
    <location>
        <begin position="781"/>
        <end position="824"/>
    </location>
</feature>
<feature type="region of interest" description="Disordered" evidence="2">
    <location>
        <begin position="900"/>
        <end position="937"/>
    </location>
</feature>
<feature type="region of interest" description="Disordered" evidence="2">
    <location>
        <begin position="1359"/>
        <end position="1383"/>
    </location>
</feature>
<feature type="compositionally biased region" description="Basic and acidic residues" evidence="2">
    <location>
        <begin position="1159"/>
        <end position="1181"/>
    </location>
</feature>
<feature type="region of interest" description="Disordered" evidence="2">
    <location>
        <begin position="1054"/>
        <end position="1234"/>
    </location>
</feature>
<feature type="region of interest" description="Disordered" evidence="2">
    <location>
        <begin position="855"/>
        <end position="883"/>
    </location>
</feature>
<evidence type="ECO:0000313" key="5">
    <source>
        <dbReference type="Proteomes" id="UP000305948"/>
    </source>
</evidence>
<feature type="compositionally biased region" description="Basic and acidic residues" evidence="2">
    <location>
        <begin position="1284"/>
        <end position="1299"/>
    </location>
</feature>
<feature type="compositionally biased region" description="Basic residues" evidence="2">
    <location>
        <begin position="1191"/>
        <end position="1200"/>
    </location>
</feature>
<reference evidence="4 5" key="1">
    <citation type="journal article" date="2019" name="Nat. Ecol. Evol.">
        <title>Megaphylogeny resolves global patterns of mushroom evolution.</title>
        <authorList>
            <person name="Varga T."/>
            <person name="Krizsan K."/>
            <person name="Foldi C."/>
            <person name="Dima B."/>
            <person name="Sanchez-Garcia M."/>
            <person name="Sanchez-Ramirez S."/>
            <person name="Szollosi G.J."/>
            <person name="Szarkandi J.G."/>
            <person name="Papp V."/>
            <person name="Albert L."/>
            <person name="Andreopoulos W."/>
            <person name="Angelini C."/>
            <person name="Antonin V."/>
            <person name="Barry K.W."/>
            <person name="Bougher N.L."/>
            <person name="Buchanan P."/>
            <person name="Buyck B."/>
            <person name="Bense V."/>
            <person name="Catcheside P."/>
            <person name="Chovatia M."/>
            <person name="Cooper J."/>
            <person name="Damon W."/>
            <person name="Desjardin D."/>
            <person name="Finy P."/>
            <person name="Geml J."/>
            <person name="Haridas S."/>
            <person name="Hughes K."/>
            <person name="Justo A."/>
            <person name="Karasinski D."/>
            <person name="Kautmanova I."/>
            <person name="Kiss B."/>
            <person name="Kocsube S."/>
            <person name="Kotiranta H."/>
            <person name="LaButti K.M."/>
            <person name="Lechner B.E."/>
            <person name="Liimatainen K."/>
            <person name="Lipzen A."/>
            <person name="Lukacs Z."/>
            <person name="Mihaltcheva S."/>
            <person name="Morgado L.N."/>
            <person name="Niskanen T."/>
            <person name="Noordeloos M.E."/>
            <person name="Ohm R.A."/>
            <person name="Ortiz-Santana B."/>
            <person name="Ovrebo C."/>
            <person name="Racz N."/>
            <person name="Riley R."/>
            <person name="Savchenko A."/>
            <person name="Shiryaev A."/>
            <person name="Soop K."/>
            <person name="Spirin V."/>
            <person name="Szebenyi C."/>
            <person name="Tomsovsky M."/>
            <person name="Tulloss R.E."/>
            <person name="Uehling J."/>
            <person name="Grigoriev I.V."/>
            <person name="Vagvolgyi C."/>
            <person name="Papp T."/>
            <person name="Martin F.M."/>
            <person name="Miettinen O."/>
            <person name="Hibbett D.S."/>
            <person name="Nagy L.G."/>
        </authorList>
    </citation>
    <scope>NUCLEOTIDE SEQUENCE [LARGE SCALE GENOMIC DNA]</scope>
    <source>
        <strain evidence="4 5">OMC1185</strain>
    </source>
</reference>
<dbReference type="STRING" id="5364.A0A5C3NH38"/>
<proteinExistence type="predicted"/>
<feature type="region of interest" description="Disordered" evidence="2">
    <location>
        <begin position="599"/>
        <end position="722"/>
    </location>
</feature>
<accession>A0A5C3NH38</accession>
<feature type="compositionally biased region" description="Basic and acidic residues" evidence="2">
    <location>
        <begin position="243"/>
        <end position="261"/>
    </location>
</feature>
<feature type="compositionally biased region" description="Basic residues" evidence="2">
    <location>
        <begin position="1100"/>
        <end position="1109"/>
    </location>
</feature>
<feature type="compositionally biased region" description="Basic and acidic residues" evidence="2">
    <location>
        <begin position="98"/>
        <end position="113"/>
    </location>
</feature>
<feature type="region of interest" description="Disordered" evidence="2">
    <location>
        <begin position="736"/>
        <end position="767"/>
    </location>
</feature>
<evidence type="ECO:0000256" key="2">
    <source>
        <dbReference type="SAM" id="MobiDB-lite"/>
    </source>
</evidence>
<feature type="region of interest" description="Disordered" evidence="2">
    <location>
        <begin position="1263"/>
        <end position="1325"/>
    </location>
</feature>
<evidence type="ECO:0000313" key="4">
    <source>
        <dbReference type="EMBL" id="TFK56175.1"/>
    </source>
</evidence>
<protein>
    <recommendedName>
        <fullName evidence="3">DNA replication checkpoint mediator MRC1 domain-containing protein</fullName>
    </recommendedName>
</protein>
<feature type="compositionally biased region" description="Low complexity" evidence="2">
    <location>
        <begin position="44"/>
        <end position="60"/>
    </location>
</feature>
<feature type="compositionally biased region" description="Low complexity" evidence="2">
    <location>
        <begin position="1405"/>
        <end position="1423"/>
    </location>
</feature>
<feature type="compositionally biased region" description="Basic and acidic residues" evidence="2">
    <location>
        <begin position="619"/>
        <end position="629"/>
    </location>
</feature>
<feature type="compositionally biased region" description="Polar residues" evidence="2">
    <location>
        <begin position="158"/>
        <end position="180"/>
    </location>
</feature>
<feature type="compositionally biased region" description="Acidic residues" evidence="2">
    <location>
        <begin position="1265"/>
        <end position="1283"/>
    </location>
</feature>
<feature type="compositionally biased region" description="Basic and acidic residues" evidence="2">
    <location>
        <begin position="482"/>
        <end position="493"/>
    </location>
</feature>
<feature type="compositionally biased region" description="Basic and acidic residues" evidence="2">
    <location>
        <begin position="1359"/>
        <end position="1370"/>
    </location>
</feature>
<feature type="region of interest" description="Disordered" evidence="2">
    <location>
        <begin position="1395"/>
        <end position="1443"/>
    </location>
</feature>
<dbReference type="Pfam" id="PF09444">
    <property type="entry name" value="MRC1"/>
    <property type="match status" value="1"/>
</dbReference>
<gene>
    <name evidence="4" type="ORF">OE88DRAFT_716197</name>
</gene>
<feature type="region of interest" description="Disordered" evidence="2">
    <location>
        <begin position="482"/>
        <end position="502"/>
    </location>
</feature>
<dbReference type="InterPro" id="IPR018564">
    <property type="entry name" value="Repl_chkpnt_MRC1_dom"/>
</dbReference>
<feature type="region of interest" description="Disordered" evidence="2">
    <location>
        <begin position="1"/>
        <end position="309"/>
    </location>
</feature>
<feature type="coiled-coil region" evidence="1">
    <location>
        <begin position="543"/>
        <end position="570"/>
    </location>
</feature>
<feature type="compositionally biased region" description="Basic residues" evidence="2">
    <location>
        <begin position="281"/>
        <end position="301"/>
    </location>
</feature>
<feature type="compositionally biased region" description="Basic and acidic residues" evidence="2">
    <location>
        <begin position="1072"/>
        <end position="1082"/>
    </location>
</feature>
<feature type="compositionally biased region" description="Acidic residues" evidence="2">
    <location>
        <begin position="1137"/>
        <end position="1158"/>
    </location>
</feature>
<dbReference type="OrthoDB" id="3361281at2759"/>
<keyword evidence="1" id="KW-0175">Coiled coil</keyword>
<evidence type="ECO:0000256" key="1">
    <source>
        <dbReference type="SAM" id="Coils"/>
    </source>
</evidence>
<sequence>MDADFRMSPSRSPSWARTAPPVKHTYRRSKPDQNIIAESHDADTSSTTLVASSSSNTTLTRQSSVCSSDGPSPKKGKSILAGIIEKTRSADVGDDSGGETRYDFGWKDKLRAMDEDEEENTRSSSLARSFRDAPRYAGGTSPSGRNARRSPSPRGDSQEFSAASIPPQTQSPSALCSQPSLDAVSFVSMSDASPVPPVSSGNRRAIPSYSDHQLSDRISRSAPSATYERPQFTTLSDSDDENMEKSAKIPNEGKGKAKSSERLVSPLGMEEIDLSSATSSRHAKREARATRKHAGGIKKPTKKEVRESAVEQARLMAGRDGRIASTTRTLAPLAFLDKLRQDTSFTKLKQHSPKKPIPTSDPIQEYSSPIGEKRLLHAESSIMEPLSQEDENFSFGAASGLIARSPVTAPPATQSSPLKSRHATAMALGSAFEMDIPPPVDSDSDGSLCAFGDVLRKEDKKREAQRSKKHLQDFKMIHLEKQRQMKAQAREAASDDDDDLVIIRDGEKPRRCTKSAVLSRKVDSAARCRGASTKRKEGAALTAAQKKKLNADLLRRYEAERQEEVKKKEEDWVRRGGQLKEIARARERWDVRDVVKESIQRLDEKQRRNEENEENGSDEEWRPEERGSGDEDAPTQVYVDNDMADEGAQYSGDDGQENVFVVARDENPMDDGAVETEPDDQNSDSDNEEVPRQRRRTGRLPGDFQESEEEYDEGMPSYVFGSGLAADTSFASVDFSLASTSDEEDQENDPKKVYDEDEDKENKALPRAFFNTSPVAFLLGSQGREPLGFSDDEASGSRPGRPPSGVLNDGDDRGEDPFAFPVAAGNPLGSPIMFGAELDSFSRAASPSMVEFKSRKGGFSQFSDDEESGPVVGNDENAGSEGLKPAPLLAAFSQFFEPTLPKSNPLSEKSLGKRPAREEPIEVWPDEMGDDPDTGGLLAKLRGNPLGEVPLTLEPSFEPALDVDESRKRELDAIFEREQELVVQDAVPRERSEEELYVNDLGFYTQTRPDESPLPLILPSPTQSPLNTWFRMKGDYSLTQSSLADRPALGTLAFEEELDPSQPEPLRRLRKRDSIDERRSPSPEEPQNAFEVMRDDNIRKTKKSNKRKLEKSDFVDGQAEESDEDKMFGFGKRKADDDEEGEDDEDDQPLEGLVDDGEVDVKEDLVMEKVKEQQEEDDKKLQQIHLNATKGKYRNGRRRRDGALGSDDSESEDEDQSRVRPVKRRKIEGDTIYELEKHPETQAFVEAYKEALDEPDFAYLHHMDEDAEMENAGDAESEEEDQDKPEFVSHRELAEELRAAARSATLPEDTFDPHNADWIDRSDDDFDDLRVREVQRRGKTVATRRLHADVDPVYGVRKPIDPEVERRDRMWASGQKTRGAAGTMASIHGATVTSFGQSKKIGKVSRMAARSTAAASSSQPAKSKPAKKPSFLSTTLARKKTGA</sequence>
<feature type="compositionally biased region" description="Basic and acidic residues" evidence="2">
    <location>
        <begin position="748"/>
        <end position="764"/>
    </location>
</feature>
<organism evidence="4 5">
    <name type="scientific">Heliocybe sulcata</name>
    <dbReference type="NCBI Taxonomy" id="5364"/>
    <lineage>
        <taxon>Eukaryota</taxon>
        <taxon>Fungi</taxon>
        <taxon>Dikarya</taxon>
        <taxon>Basidiomycota</taxon>
        <taxon>Agaricomycotina</taxon>
        <taxon>Agaricomycetes</taxon>
        <taxon>Gloeophyllales</taxon>
        <taxon>Gloeophyllaceae</taxon>
        <taxon>Heliocybe</taxon>
    </lineage>
</organism>
<feature type="compositionally biased region" description="Basic and acidic residues" evidence="2">
    <location>
        <begin position="599"/>
        <end position="610"/>
    </location>
</feature>
<feature type="compositionally biased region" description="Acidic residues" evidence="2">
    <location>
        <begin position="924"/>
        <end position="933"/>
    </location>
</feature>
<name>A0A5C3NH38_9AGAM</name>
<feature type="compositionally biased region" description="Acidic residues" evidence="2">
    <location>
        <begin position="668"/>
        <end position="688"/>
    </location>
</feature>
<feature type="region of interest" description="Disordered" evidence="2">
    <location>
        <begin position="346"/>
        <end position="367"/>
    </location>
</feature>
<feature type="domain" description="DNA replication checkpoint mediator MRC1" evidence="3">
    <location>
        <begin position="1108"/>
        <end position="1246"/>
    </location>
</feature>
<keyword evidence="5" id="KW-1185">Reference proteome</keyword>
<feature type="compositionally biased region" description="Basic and acidic residues" evidence="2">
    <location>
        <begin position="1311"/>
        <end position="1321"/>
    </location>
</feature>